<dbReference type="EMBL" id="OX459964">
    <property type="protein sequence ID" value="CAI9168242.1"/>
    <property type="molecule type" value="Genomic_DNA"/>
</dbReference>
<evidence type="ECO:0000256" key="3">
    <source>
        <dbReference type="ARBA" id="ARBA00022771"/>
    </source>
</evidence>
<feature type="compositionally biased region" description="Pro residues" evidence="10">
    <location>
        <begin position="253"/>
        <end position="281"/>
    </location>
</feature>
<feature type="domain" description="Matrin-type" evidence="11">
    <location>
        <begin position="193"/>
        <end position="225"/>
    </location>
</feature>
<dbReference type="SMART" id="SM00451">
    <property type="entry name" value="ZnF_U1"/>
    <property type="match status" value="1"/>
</dbReference>
<dbReference type="PANTHER" id="PTHR31148">
    <property type="entry name" value="U1 SMALL NUCLEAR RIBONUCLEOPROTEIN C"/>
    <property type="match status" value="1"/>
</dbReference>
<protein>
    <recommendedName>
        <fullName evidence="9">U1 small nuclear ribonucleoprotein C</fullName>
        <shortName evidence="9">U1 snRNP C</shortName>
        <shortName evidence="9">U1-C</shortName>
        <shortName evidence="9">U1C</shortName>
    </recommendedName>
</protein>
<keyword evidence="4 9" id="KW-0862">Zinc</keyword>
<evidence type="ECO:0000256" key="7">
    <source>
        <dbReference type="ARBA" id="ARBA00023274"/>
    </source>
</evidence>
<sequence length="348" mass="37944">MGQEGDTGPGSANQILSIRNLKLELDRESRLRDRRLSLAATLGIPTFRPQLGEGTRRTSPAPLPAHDEVTACATQLEDWMTGIGFLKSRFIRHFRCVGSERVTSRRRGKQLPTACGATCLSEWGPVLRCSRPRLLIVFLRENAERALAPVASGGASGSGEGRTTRISRYSFSSAEVDSAEAAKKLNLCQDVLFYCDYCDTYLTHDSPSVRKTHCSGRKHKENVKDYYQKWMEEQAQSLIDKTTAAFQQGKIPPTPFSAPPPAGAMIPPPPSLPGPPRPGMMPAPHMGGPPMMPMMGPPPPGMMPVGPAPGMRPPMGGHMPMMPGPPMMRPPARPMMVPTRPGMTRPDR</sequence>
<evidence type="ECO:0000256" key="1">
    <source>
        <dbReference type="ARBA" id="ARBA00004123"/>
    </source>
</evidence>
<comment type="function">
    <text evidence="9">Component of the spliceosomal U1 snRNP, which is essential for recognition of the pre-mRNA 5' splice-site and the subsequent assembly of the spliceosome. SNRPC/U1-C is directly involved in initial 5' splice-site recognition for both constitutive and regulated alternative splicing. The interaction with the 5' splice-site seems to precede base-pairing between the pre-mRNA and the U1 snRNA. Stimulates commitment or early (E) complex formation by stabilizing the base pairing of the 5' end of the U1 snRNA and the 5' splice-site region.</text>
</comment>
<comment type="subcellular location">
    <subcellularLocation>
        <location evidence="1 9">Nucleus</location>
    </subcellularLocation>
</comment>
<evidence type="ECO:0000256" key="2">
    <source>
        <dbReference type="ARBA" id="ARBA00022723"/>
    </source>
</evidence>
<keyword evidence="5 9" id="KW-0694">RNA-binding</keyword>
<dbReference type="Pfam" id="PF06220">
    <property type="entry name" value="zf-U1"/>
    <property type="match status" value="1"/>
</dbReference>
<organism evidence="12 13">
    <name type="scientific">Rangifer tarandus platyrhynchus</name>
    <name type="common">Svalbard reindeer</name>
    <dbReference type="NCBI Taxonomy" id="3082113"/>
    <lineage>
        <taxon>Eukaryota</taxon>
        <taxon>Metazoa</taxon>
        <taxon>Chordata</taxon>
        <taxon>Craniata</taxon>
        <taxon>Vertebrata</taxon>
        <taxon>Euteleostomi</taxon>
        <taxon>Mammalia</taxon>
        <taxon>Eutheria</taxon>
        <taxon>Laurasiatheria</taxon>
        <taxon>Artiodactyla</taxon>
        <taxon>Ruminantia</taxon>
        <taxon>Pecora</taxon>
        <taxon>Cervidae</taxon>
        <taxon>Odocoileinae</taxon>
        <taxon>Rangifer</taxon>
    </lineage>
</organism>
<name>A0ABN8Z345_RANTA</name>
<dbReference type="InterPro" id="IPR000690">
    <property type="entry name" value="Matrin/U1-C_Znf_C2H2"/>
</dbReference>
<dbReference type="InterPro" id="IPR003604">
    <property type="entry name" value="Matrin/U1-like-C_Znf_C2H2"/>
</dbReference>
<evidence type="ECO:0000256" key="6">
    <source>
        <dbReference type="ARBA" id="ARBA00023242"/>
    </source>
</evidence>
<evidence type="ECO:0000313" key="13">
    <source>
        <dbReference type="Proteomes" id="UP001176941"/>
    </source>
</evidence>
<dbReference type="InterPro" id="IPR036236">
    <property type="entry name" value="Znf_C2H2_sf"/>
</dbReference>
<proteinExistence type="inferred from homology"/>
<evidence type="ECO:0000259" key="11">
    <source>
        <dbReference type="PROSITE" id="PS50171"/>
    </source>
</evidence>
<reference evidence="12" key="1">
    <citation type="submission" date="2023-04" db="EMBL/GenBank/DDBJ databases">
        <authorList>
            <consortium name="ELIXIR-Norway"/>
        </authorList>
    </citation>
    <scope>NUCLEOTIDE SEQUENCE [LARGE SCALE GENOMIC DNA]</scope>
</reference>
<gene>
    <name evidence="9" type="primary">SNRPC</name>
    <name evidence="12" type="ORF">MRATA1EN1_LOCUS17204</name>
</gene>
<comment type="subunit">
    <text evidence="9">U1 snRNP is composed of the 7 core Sm proteins SNRPB, SNRPD1, SNRPD2, SNRPD3, SNRPE, SNRPF and SNRPG that assemble in a heptameric protein ring on the Sm site of the small nuclear RNA to form the core snRNP, and at least 3 U1 snRNP-specific proteins SNRNP70/U1-70K, SNRPA/U1-A and SNRPC/U1-C. SNRPC/U1-C interacts with U1 snRNA and the 5' splice-site region of the pre-mRNA.</text>
</comment>
<dbReference type="PROSITE" id="PS50171">
    <property type="entry name" value="ZF_MATRIN"/>
    <property type="match status" value="1"/>
</dbReference>
<dbReference type="Gene3D" id="3.30.160.60">
    <property type="entry name" value="Classic Zinc Finger"/>
    <property type="match status" value="1"/>
</dbReference>
<dbReference type="InterPro" id="IPR017340">
    <property type="entry name" value="U1_snRNP-C"/>
</dbReference>
<keyword evidence="2 9" id="KW-0479">Metal-binding</keyword>
<accession>A0ABN8Z345</accession>
<dbReference type="SUPFAM" id="SSF57667">
    <property type="entry name" value="beta-beta-alpha zinc fingers"/>
    <property type="match status" value="1"/>
</dbReference>
<dbReference type="PANTHER" id="PTHR31148:SF1">
    <property type="entry name" value="U1 SMALL NUCLEAR RIBONUCLEOPROTEIN C"/>
    <property type="match status" value="1"/>
</dbReference>
<comment type="subunit">
    <text evidence="8">Component of the U1 snRNP. The U1 snRNP is composed of the U1 snRNA and the 7 core Sm proteins SNRPB, SNRPD1, SNRPD2, SNRPD3, SNRPE, SNRPF and SNRPG that assemble in a heptameric protein ring on the Sm site of the small nuclear RNA to form the core snRNP, and at least 3 U1 snRNP-specific proteins SNRNP70/U1-70K, SNRPA/U1-A and SNRPC/U1-C. SNRPC/U1-C interacts with U1 snRNA and the 5' splice-site region of the pre-mRNA. Interacts (via N-terminus) with TIA1 (via C-terminus); thereby promoting spliceosomal U1 snRNP recruitment to 5' splice sites.</text>
</comment>
<dbReference type="HAMAP" id="MF_03153">
    <property type="entry name" value="U1_C"/>
    <property type="match status" value="1"/>
</dbReference>
<evidence type="ECO:0000256" key="10">
    <source>
        <dbReference type="SAM" id="MobiDB-lite"/>
    </source>
</evidence>
<keyword evidence="3 9" id="KW-0863">Zinc-finger</keyword>
<evidence type="ECO:0000256" key="5">
    <source>
        <dbReference type="ARBA" id="ARBA00022884"/>
    </source>
</evidence>
<dbReference type="Proteomes" id="UP001176941">
    <property type="component" value="Chromosome 28"/>
</dbReference>
<keyword evidence="6 9" id="KW-0539">Nucleus</keyword>
<keyword evidence="7 9" id="KW-0687">Ribonucleoprotein</keyword>
<evidence type="ECO:0000313" key="12">
    <source>
        <dbReference type="EMBL" id="CAI9168242.1"/>
    </source>
</evidence>
<keyword evidence="13" id="KW-1185">Reference proteome</keyword>
<evidence type="ECO:0000256" key="4">
    <source>
        <dbReference type="ARBA" id="ARBA00022833"/>
    </source>
</evidence>
<evidence type="ECO:0000256" key="8">
    <source>
        <dbReference type="ARBA" id="ARBA00046357"/>
    </source>
</evidence>
<evidence type="ECO:0000256" key="9">
    <source>
        <dbReference type="HAMAP-Rule" id="MF_03153"/>
    </source>
</evidence>
<dbReference type="InterPro" id="IPR013085">
    <property type="entry name" value="U1-CZ_Znf_C2H2"/>
</dbReference>
<comment type="similarity">
    <text evidence="9">Belongs to the U1 small nuclear ribonucleoprotein C family.</text>
</comment>
<feature type="region of interest" description="Disordered" evidence="10">
    <location>
        <begin position="253"/>
        <end position="285"/>
    </location>
</feature>